<evidence type="ECO:0000256" key="1">
    <source>
        <dbReference type="ARBA" id="ARBA00004997"/>
    </source>
</evidence>
<evidence type="ECO:0000259" key="15">
    <source>
        <dbReference type="Pfam" id="PF02887"/>
    </source>
</evidence>
<dbReference type="PRINTS" id="PR01050">
    <property type="entry name" value="PYRUVTKNASE"/>
</dbReference>
<evidence type="ECO:0000256" key="11">
    <source>
        <dbReference type="ARBA" id="ARBA00023317"/>
    </source>
</evidence>
<keyword evidence="6" id="KW-0547">Nucleotide-binding</keyword>
<evidence type="ECO:0000256" key="8">
    <source>
        <dbReference type="ARBA" id="ARBA00022840"/>
    </source>
</evidence>
<gene>
    <name evidence="16" type="primary">pyk</name>
    <name evidence="16" type="ORF">IG193_05960</name>
</gene>
<feature type="domain" description="Pyruvate kinase barrel" evidence="14">
    <location>
        <begin position="4"/>
        <end position="319"/>
    </location>
</feature>
<dbReference type="Gene3D" id="3.20.20.60">
    <property type="entry name" value="Phosphoenolpyruvate-binding domains"/>
    <property type="match status" value="1"/>
</dbReference>
<dbReference type="InterPro" id="IPR011037">
    <property type="entry name" value="Pyrv_Knase-like_insert_dom_sf"/>
</dbReference>
<evidence type="ECO:0000256" key="7">
    <source>
        <dbReference type="ARBA" id="ARBA00022777"/>
    </source>
</evidence>
<dbReference type="InterPro" id="IPR015813">
    <property type="entry name" value="Pyrv/PenolPyrv_kinase-like_dom"/>
</dbReference>
<dbReference type="KEGG" id="thel:IG193_05960"/>
<dbReference type="EMBL" id="CP062310">
    <property type="protein sequence ID" value="QOJ78309.1"/>
    <property type="molecule type" value="Genomic_DNA"/>
</dbReference>
<dbReference type="Gene3D" id="2.40.33.10">
    <property type="entry name" value="PK beta-barrel domain-like"/>
    <property type="match status" value="1"/>
</dbReference>
<evidence type="ECO:0000256" key="5">
    <source>
        <dbReference type="ARBA" id="ARBA00022723"/>
    </source>
</evidence>
<name>A0A7L9FF03_9CREN</name>
<reference evidence="16 17" key="1">
    <citation type="submission" date="2020-10" db="EMBL/GenBank/DDBJ databases">
        <title>Thermofilum lucidum 3507LT sp. nov. a novel member of Thermofilaceae family isolated from Chile hot spring, and proposal of description order Thermofilales.</title>
        <authorList>
            <person name="Zayulina K.S."/>
            <person name="Elcheninov A.G."/>
            <person name="Toshchakov S.V."/>
            <person name="Kublanov I.V."/>
        </authorList>
    </citation>
    <scope>NUCLEOTIDE SEQUENCE [LARGE SCALE GENOMIC DNA]</scope>
    <source>
        <strain evidence="16 17">3507LT</strain>
    </source>
</reference>
<keyword evidence="10 13" id="KW-0324">Glycolysis</keyword>
<comment type="catalytic activity">
    <reaction evidence="13">
        <text>pyruvate + ATP = phosphoenolpyruvate + ADP + H(+)</text>
        <dbReference type="Rhea" id="RHEA:18157"/>
        <dbReference type="ChEBI" id="CHEBI:15361"/>
        <dbReference type="ChEBI" id="CHEBI:15378"/>
        <dbReference type="ChEBI" id="CHEBI:30616"/>
        <dbReference type="ChEBI" id="CHEBI:58702"/>
        <dbReference type="ChEBI" id="CHEBI:456216"/>
        <dbReference type="EC" id="2.7.1.40"/>
    </reaction>
</comment>
<dbReference type="SUPFAM" id="SSF50800">
    <property type="entry name" value="PK beta-barrel domain-like"/>
    <property type="match status" value="1"/>
</dbReference>
<evidence type="ECO:0000259" key="14">
    <source>
        <dbReference type="Pfam" id="PF00224"/>
    </source>
</evidence>
<dbReference type="FunCoup" id="A0A7L9FF03">
    <property type="interactions" value="64"/>
</dbReference>
<dbReference type="EC" id="2.7.1.40" evidence="3 12"/>
<dbReference type="InterPro" id="IPR015806">
    <property type="entry name" value="Pyrv_Knase_insert_dom_sf"/>
</dbReference>
<evidence type="ECO:0000256" key="10">
    <source>
        <dbReference type="ARBA" id="ARBA00023152"/>
    </source>
</evidence>
<accession>A0A7L9FF03</accession>
<feature type="domain" description="Pyruvate kinase C-terminal" evidence="15">
    <location>
        <begin position="348"/>
        <end position="456"/>
    </location>
</feature>
<protein>
    <recommendedName>
        <fullName evidence="3 12">Pyruvate kinase</fullName>
        <ecNumber evidence="3 12">2.7.1.40</ecNumber>
    </recommendedName>
</protein>
<dbReference type="RefSeq" id="WP_192818281.1">
    <property type="nucleotide sequence ID" value="NZ_CP062310.1"/>
</dbReference>
<sequence>MSTRKTKIIATLGPSSWDDTTLKRLFWEGVEGFRFNFSHADYSTFKEIARKIRSLETPSRPVTLIADLQGPVVRLGEFEPLYVKAGDKVIFSYGETGKGIPVPARVLFETATAGDFLYVEGGRLAFRVEEKHGEYITAEALMDGELRPRKTVAIKGKEYPLPSLTEKDVNDVKFAVENGFDAIALSFVRSEEDLRRLRELLFDLKAEDIKIVAKIETRSAVERLDSILALADMVLVARGDLANFYNLEEIYRVQEEILRKARARGKPSIVATQLLESMVNNPVPTRSEVVDVITAVKMDADALMLAGETAAGKYPVEAVIWLKRIIAEAERLEGDTQASYEPEDLFEAIAKGVTLLSNIIGSKILAFSERGSTARRLAKFRPGGEVVVYTNFPPTARYINLLKGIRAVYDPTLNKNSPNLFTELLDRALKAGLVSVGDIVVFTAGRRRGSTDLISVERVGG</sequence>
<dbReference type="GO" id="GO:0004743">
    <property type="term" value="F:pyruvate kinase activity"/>
    <property type="evidence" value="ECO:0007669"/>
    <property type="project" value="UniProtKB-UniRule"/>
</dbReference>
<evidence type="ECO:0000256" key="4">
    <source>
        <dbReference type="ARBA" id="ARBA00022679"/>
    </source>
</evidence>
<dbReference type="Gene3D" id="3.40.1380.20">
    <property type="entry name" value="Pyruvate kinase, C-terminal domain"/>
    <property type="match status" value="1"/>
</dbReference>
<evidence type="ECO:0000256" key="3">
    <source>
        <dbReference type="ARBA" id="ARBA00012142"/>
    </source>
</evidence>
<dbReference type="InParanoid" id="A0A7L9FF03"/>
<evidence type="ECO:0000313" key="17">
    <source>
        <dbReference type="Proteomes" id="UP000594121"/>
    </source>
</evidence>
<comment type="pathway">
    <text evidence="1 13">Carbohydrate degradation; glycolysis; pyruvate from D-glyceraldehyde 3-phosphate: step 5/5.</text>
</comment>
<evidence type="ECO:0000256" key="13">
    <source>
        <dbReference type="RuleBase" id="RU000504"/>
    </source>
</evidence>
<keyword evidence="11 16" id="KW-0670">Pyruvate</keyword>
<proteinExistence type="inferred from homology"/>
<organism evidence="16 17">
    <name type="scientific">Infirmifilum lucidum</name>
    <dbReference type="NCBI Taxonomy" id="2776706"/>
    <lineage>
        <taxon>Archaea</taxon>
        <taxon>Thermoproteota</taxon>
        <taxon>Thermoprotei</taxon>
        <taxon>Thermofilales</taxon>
        <taxon>Thermofilaceae</taxon>
        <taxon>Infirmifilum</taxon>
    </lineage>
</organism>
<comment type="similarity">
    <text evidence="2 13">Belongs to the pyruvate kinase family.</text>
</comment>
<dbReference type="UniPathway" id="UPA00109">
    <property type="reaction ID" value="UER00188"/>
</dbReference>
<dbReference type="InterPro" id="IPR018209">
    <property type="entry name" value="Pyrv_Knase_AS"/>
</dbReference>
<dbReference type="GO" id="GO:0005524">
    <property type="term" value="F:ATP binding"/>
    <property type="evidence" value="ECO:0007669"/>
    <property type="project" value="UniProtKB-KW"/>
</dbReference>
<dbReference type="Pfam" id="PF00224">
    <property type="entry name" value="PK"/>
    <property type="match status" value="1"/>
</dbReference>
<keyword evidence="9 13" id="KW-0460">Magnesium</keyword>
<dbReference type="InterPro" id="IPR015795">
    <property type="entry name" value="Pyrv_Knase_C"/>
</dbReference>
<dbReference type="Proteomes" id="UP000594121">
    <property type="component" value="Chromosome"/>
</dbReference>
<dbReference type="NCBIfam" id="TIGR01064">
    <property type="entry name" value="pyruv_kin"/>
    <property type="match status" value="1"/>
</dbReference>
<dbReference type="GO" id="GO:0030955">
    <property type="term" value="F:potassium ion binding"/>
    <property type="evidence" value="ECO:0007669"/>
    <property type="project" value="UniProtKB-UniRule"/>
</dbReference>
<dbReference type="SUPFAM" id="SSF52935">
    <property type="entry name" value="PK C-terminal domain-like"/>
    <property type="match status" value="1"/>
</dbReference>
<evidence type="ECO:0000256" key="9">
    <source>
        <dbReference type="ARBA" id="ARBA00022842"/>
    </source>
</evidence>
<keyword evidence="17" id="KW-1185">Reference proteome</keyword>
<dbReference type="PANTHER" id="PTHR11817">
    <property type="entry name" value="PYRUVATE KINASE"/>
    <property type="match status" value="1"/>
</dbReference>
<dbReference type="GO" id="GO:0016301">
    <property type="term" value="F:kinase activity"/>
    <property type="evidence" value="ECO:0007669"/>
    <property type="project" value="UniProtKB-KW"/>
</dbReference>
<dbReference type="GO" id="GO:0000287">
    <property type="term" value="F:magnesium ion binding"/>
    <property type="evidence" value="ECO:0007669"/>
    <property type="project" value="UniProtKB-UniRule"/>
</dbReference>
<keyword evidence="5" id="KW-0479">Metal-binding</keyword>
<dbReference type="SUPFAM" id="SSF51621">
    <property type="entry name" value="Phosphoenolpyruvate/pyruvate domain"/>
    <property type="match status" value="1"/>
</dbReference>
<evidence type="ECO:0000256" key="2">
    <source>
        <dbReference type="ARBA" id="ARBA00008663"/>
    </source>
</evidence>
<dbReference type="AlphaFoldDB" id="A0A7L9FF03"/>
<dbReference type="InterPro" id="IPR001697">
    <property type="entry name" value="Pyr_Knase"/>
</dbReference>
<keyword evidence="4 13" id="KW-0808">Transferase</keyword>
<dbReference type="InterPro" id="IPR015793">
    <property type="entry name" value="Pyrv_Knase_brl"/>
</dbReference>
<dbReference type="Pfam" id="PF02887">
    <property type="entry name" value="PK_C"/>
    <property type="match status" value="1"/>
</dbReference>
<evidence type="ECO:0000256" key="6">
    <source>
        <dbReference type="ARBA" id="ARBA00022741"/>
    </source>
</evidence>
<dbReference type="GeneID" id="59149422"/>
<dbReference type="InterPro" id="IPR040442">
    <property type="entry name" value="Pyrv_kinase-like_dom_sf"/>
</dbReference>
<dbReference type="PROSITE" id="PS00110">
    <property type="entry name" value="PYRUVATE_KINASE"/>
    <property type="match status" value="1"/>
</dbReference>
<dbReference type="InterPro" id="IPR036918">
    <property type="entry name" value="Pyrv_Knase_C_sf"/>
</dbReference>
<keyword evidence="7 13" id="KW-0418">Kinase</keyword>
<evidence type="ECO:0000256" key="12">
    <source>
        <dbReference type="NCBIfam" id="TIGR01064"/>
    </source>
</evidence>
<evidence type="ECO:0000313" key="16">
    <source>
        <dbReference type="EMBL" id="QOJ78309.1"/>
    </source>
</evidence>
<keyword evidence="8" id="KW-0067">ATP-binding</keyword>